<comment type="caution">
    <text evidence="7">The sequence shown here is derived from an EMBL/GenBank/DDBJ whole genome shotgun (WGS) entry which is preliminary data.</text>
</comment>
<keyword evidence="3" id="KW-0731">Sigma factor</keyword>
<dbReference type="InterPro" id="IPR013325">
    <property type="entry name" value="RNA_pol_sigma_r2"/>
</dbReference>
<dbReference type="InterPro" id="IPR036388">
    <property type="entry name" value="WH-like_DNA-bd_sf"/>
</dbReference>
<dbReference type="GO" id="GO:0016987">
    <property type="term" value="F:sigma factor activity"/>
    <property type="evidence" value="ECO:0007669"/>
    <property type="project" value="UniProtKB-KW"/>
</dbReference>
<dbReference type="InterPro" id="IPR013324">
    <property type="entry name" value="RNA_pol_sigma_r3/r4-like"/>
</dbReference>
<dbReference type="InterPro" id="IPR014284">
    <property type="entry name" value="RNA_pol_sigma-70_dom"/>
</dbReference>
<dbReference type="OrthoDB" id="5508561at2"/>
<proteinExistence type="inferred from homology"/>
<gene>
    <name evidence="7" type="ORF">D7V88_41770</name>
</gene>
<evidence type="ECO:0000256" key="4">
    <source>
        <dbReference type="ARBA" id="ARBA00023125"/>
    </source>
</evidence>
<dbReference type="PANTHER" id="PTHR43133">
    <property type="entry name" value="RNA POLYMERASE ECF-TYPE SIGMA FACTO"/>
    <property type="match status" value="1"/>
</dbReference>
<dbReference type="EMBL" id="RAVZ01000718">
    <property type="protein sequence ID" value="RKG65589.1"/>
    <property type="molecule type" value="Genomic_DNA"/>
</dbReference>
<accession>A0A3A8H3C8</accession>
<evidence type="ECO:0000313" key="7">
    <source>
        <dbReference type="EMBL" id="RKG65589.1"/>
    </source>
</evidence>
<dbReference type="Pfam" id="PF04545">
    <property type="entry name" value="Sigma70_r4"/>
    <property type="match status" value="1"/>
</dbReference>
<dbReference type="PANTHER" id="PTHR43133:SF8">
    <property type="entry name" value="RNA POLYMERASE SIGMA FACTOR HI_1459-RELATED"/>
    <property type="match status" value="1"/>
</dbReference>
<evidence type="ECO:0000256" key="2">
    <source>
        <dbReference type="ARBA" id="ARBA00023015"/>
    </source>
</evidence>
<sequence>MLPGNERSVLEAFRRGDTPVLTQVYRAYSPEVLRYLSRRFSVHSETGMRSVALTPLDLDAAHQETFVRAFRPHMRQAYDGVRPYLGFLLTVARSTAIDLMRASGRVAREAIPLDDAPELVHAPDDGRSPEEEALSSEVRSLVRRFLDALPAEGRALAQLRFMDGLSQESAADELKLSRGEVRVRERRLRVQFTEHLKDSGWLDSDVAPGRLELGALLASLALCAMRFGSLP</sequence>
<dbReference type="NCBIfam" id="TIGR02937">
    <property type="entry name" value="sigma70-ECF"/>
    <property type="match status" value="1"/>
</dbReference>
<dbReference type="InterPro" id="IPR007630">
    <property type="entry name" value="RNA_pol_sigma70_r4"/>
</dbReference>
<evidence type="ECO:0000256" key="1">
    <source>
        <dbReference type="ARBA" id="ARBA00010641"/>
    </source>
</evidence>
<evidence type="ECO:0000256" key="5">
    <source>
        <dbReference type="ARBA" id="ARBA00023163"/>
    </source>
</evidence>
<name>A0A3A8H3C8_9BACT</name>
<keyword evidence="2" id="KW-0805">Transcription regulation</keyword>
<keyword evidence="8" id="KW-1185">Reference proteome</keyword>
<dbReference type="GO" id="GO:0003677">
    <property type="term" value="F:DNA binding"/>
    <property type="evidence" value="ECO:0007669"/>
    <property type="project" value="UniProtKB-KW"/>
</dbReference>
<dbReference type="Proteomes" id="UP000268094">
    <property type="component" value="Unassembled WGS sequence"/>
</dbReference>
<dbReference type="SUPFAM" id="SSF88946">
    <property type="entry name" value="Sigma2 domain of RNA polymerase sigma factors"/>
    <property type="match status" value="1"/>
</dbReference>
<keyword evidence="5" id="KW-0804">Transcription</keyword>
<dbReference type="InterPro" id="IPR039425">
    <property type="entry name" value="RNA_pol_sigma-70-like"/>
</dbReference>
<protein>
    <submittedName>
        <fullName evidence="7">Sigma-70 family RNA polymerase sigma factor</fullName>
    </submittedName>
</protein>
<dbReference type="AlphaFoldDB" id="A0A3A8H3C8"/>
<dbReference type="Gene3D" id="1.10.1740.10">
    <property type="match status" value="1"/>
</dbReference>
<evidence type="ECO:0000259" key="6">
    <source>
        <dbReference type="Pfam" id="PF04545"/>
    </source>
</evidence>
<keyword evidence="4" id="KW-0238">DNA-binding</keyword>
<evidence type="ECO:0000256" key="3">
    <source>
        <dbReference type="ARBA" id="ARBA00023082"/>
    </source>
</evidence>
<dbReference type="GO" id="GO:0006352">
    <property type="term" value="P:DNA-templated transcription initiation"/>
    <property type="evidence" value="ECO:0007669"/>
    <property type="project" value="InterPro"/>
</dbReference>
<organism evidence="7 8">
    <name type="scientific">Corallococcus terminator</name>
    <dbReference type="NCBI Taxonomy" id="2316733"/>
    <lineage>
        <taxon>Bacteria</taxon>
        <taxon>Pseudomonadati</taxon>
        <taxon>Myxococcota</taxon>
        <taxon>Myxococcia</taxon>
        <taxon>Myxococcales</taxon>
        <taxon>Cystobacterineae</taxon>
        <taxon>Myxococcaceae</taxon>
        <taxon>Corallococcus</taxon>
    </lineage>
</organism>
<dbReference type="Gene3D" id="1.10.10.10">
    <property type="entry name" value="Winged helix-like DNA-binding domain superfamily/Winged helix DNA-binding domain"/>
    <property type="match status" value="1"/>
</dbReference>
<reference evidence="8" key="1">
    <citation type="submission" date="2018-09" db="EMBL/GenBank/DDBJ databases">
        <authorList>
            <person name="Livingstone P.G."/>
            <person name="Whitworth D.E."/>
        </authorList>
    </citation>
    <scope>NUCLEOTIDE SEQUENCE [LARGE SCALE GENOMIC DNA]</scope>
    <source>
        <strain evidence="8">CA054A</strain>
    </source>
</reference>
<feature type="domain" description="RNA polymerase sigma-70 region 4" evidence="6">
    <location>
        <begin position="146"/>
        <end position="187"/>
    </location>
</feature>
<evidence type="ECO:0000313" key="8">
    <source>
        <dbReference type="Proteomes" id="UP000268094"/>
    </source>
</evidence>
<dbReference type="SUPFAM" id="SSF88659">
    <property type="entry name" value="Sigma3 and sigma4 domains of RNA polymerase sigma factors"/>
    <property type="match status" value="1"/>
</dbReference>
<comment type="similarity">
    <text evidence="1">Belongs to the sigma-70 factor family. ECF subfamily.</text>
</comment>